<evidence type="ECO:0000256" key="1">
    <source>
        <dbReference type="SAM" id="SignalP"/>
    </source>
</evidence>
<dbReference type="CDD" id="cd12797">
    <property type="entry name" value="M23_peptidase"/>
    <property type="match status" value="1"/>
</dbReference>
<evidence type="ECO:0008006" key="6">
    <source>
        <dbReference type="Google" id="ProtNLM"/>
    </source>
</evidence>
<evidence type="ECO:0000313" key="5">
    <source>
        <dbReference type="Proteomes" id="UP000177152"/>
    </source>
</evidence>
<protein>
    <recommendedName>
        <fullName evidence="6">Peptidase M23 domain-containing protein</fullName>
    </recommendedName>
</protein>
<feature type="chain" id="PRO_5009583373" description="Peptidase M23 domain-containing protein" evidence="1">
    <location>
        <begin position="24"/>
        <end position="357"/>
    </location>
</feature>
<keyword evidence="1" id="KW-0732">Signal</keyword>
<name>A0A1G2K729_9BACT</name>
<organism evidence="4 5">
    <name type="scientific">Candidatus Sungbacteria bacterium RIFCSPHIGHO2_01_FULL_47_32</name>
    <dbReference type="NCBI Taxonomy" id="1802264"/>
    <lineage>
        <taxon>Bacteria</taxon>
        <taxon>Candidatus Sungiibacteriota</taxon>
    </lineage>
</organism>
<dbReference type="GO" id="GO:0004222">
    <property type="term" value="F:metalloendopeptidase activity"/>
    <property type="evidence" value="ECO:0007669"/>
    <property type="project" value="TreeGrafter"/>
</dbReference>
<dbReference type="InterPro" id="IPR016047">
    <property type="entry name" value="M23ase_b-sheet_dom"/>
</dbReference>
<feature type="domain" description="Peptidoglycan binding-like" evidence="2">
    <location>
        <begin position="297"/>
        <end position="354"/>
    </location>
</feature>
<feature type="domain" description="Peptidoglycan binding-like" evidence="2">
    <location>
        <begin position="219"/>
        <end position="272"/>
    </location>
</feature>
<feature type="signal peptide" evidence="1">
    <location>
        <begin position="1"/>
        <end position="23"/>
    </location>
</feature>
<dbReference type="Gene3D" id="2.70.70.10">
    <property type="entry name" value="Glucose Permease (Domain IIA)"/>
    <property type="match status" value="1"/>
</dbReference>
<dbReference type="PANTHER" id="PTHR21666">
    <property type="entry name" value="PEPTIDASE-RELATED"/>
    <property type="match status" value="1"/>
</dbReference>
<dbReference type="InterPro" id="IPR036366">
    <property type="entry name" value="PGBDSf"/>
</dbReference>
<evidence type="ECO:0000259" key="2">
    <source>
        <dbReference type="Pfam" id="PF01471"/>
    </source>
</evidence>
<dbReference type="Gene3D" id="1.10.101.10">
    <property type="entry name" value="PGBD-like superfamily/PGBD"/>
    <property type="match status" value="2"/>
</dbReference>
<comment type="caution">
    <text evidence="4">The sequence shown here is derived from an EMBL/GenBank/DDBJ whole genome shotgun (WGS) entry which is preliminary data.</text>
</comment>
<dbReference type="SUPFAM" id="SSF47090">
    <property type="entry name" value="PGBD-like"/>
    <property type="match status" value="2"/>
</dbReference>
<feature type="domain" description="M23ase beta-sheet core" evidence="3">
    <location>
        <begin position="52"/>
        <end position="105"/>
    </location>
</feature>
<dbReference type="Proteomes" id="UP000177152">
    <property type="component" value="Unassembled WGS sequence"/>
</dbReference>
<dbReference type="InterPro" id="IPR036365">
    <property type="entry name" value="PGBD-like_sf"/>
</dbReference>
<dbReference type="InterPro" id="IPR002477">
    <property type="entry name" value="Peptidoglycan-bd-like"/>
</dbReference>
<sequence>MFRIKNLIVIIFFFLTFSSSVQALVRPIAFPVDGQATFRNDFLEPRDGGARQHLGNDIIADKMTPVIAAVDGYVSFIVSPEASWGYSITVQDADGYTYRYLHLNNDTPGTDDGLGGETHAYAPGMARGVRVTKGQGIGWTGDSGNAENTVSHLHFEIRDPNHGAVNPFDSLISAAGPLQRVASSPNGGYVTVNHGVITDADIEFQVGYLFTKPLYEGTSGEDVRQLQIKLQALGFYKSPITGFFSVDTRNALMQYQNARGIQIAGYFTMNSLGAMNNEKVALPKSSSAPQSLSEGSRGEAVRTLQQKLRDLGYYMYPAITGYFGPITKAAVIAYQRGNGIDPIGIVGPRTRAKLYGA</sequence>
<accession>A0A1G2K729</accession>
<gene>
    <name evidence="4" type="ORF">A2633_00170</name>
</gene>
<evidence type="ECO:0000313" key="4">
    <source>
        <dbReference type="EMBL" id="OGZ95236.1"/>
    </source>
</evidence>
<dbReference type="InterPro" id="IPR050570">
    <property type="entry name" value="Cell_wall_metabolism_enzyme"/>
</dbReference>
<dbReference type="PANTHER" id="PTHR21666:SF270">
    <property type="entry name" value="MUREIN HYDROLASE ACTIVATOR ENVC"/>
    <property type="match status" value="1"/>
</dbReference>
<dbReference type="InterPro" id="IPR011055">
    <property type="entry name" value="Dup_hybrid_motif"/>
</dbReference>
<evidence type="ECO:0000259" key="3">
    <source>
        <dbReference type="Pfam" id="PF01551"/>
    </source>
</evidence>
<dbReference type="EMBL" id="MHQC01000015">
    <property type="protein sequence ID" value="OGZ95236.1"/>
    <property type="molecule type" value="Genomic_DNA"/>
</dbReference>
<dbReference type="SUPFAM" id="SSF51261">
    <property type="entry name" value="Duplicated hybrid motif"/>
    <property type="match status" value="1"/>
</dbReference>
<dbReference type="AlphaFoldDB" id="A0A1G2K729"/>
<dbReference type="Pfam" id="PF01471">
    <property type="entry name" value="PG_binding_1"/>
    <property type="match status" value="2"/>
</dbReference>
<reference evidence="4 5" key="1">
    <citation type="journal article" date="2016" name="Nat. Commun.">
        <title>Thousands of microbial genomes shed light on interconnected biogeochemical processes in an aquifer system.</title>
        <authorList>
            <person name="Anantharaman K."/>
            <person name="Brown C.T."/>
            <person name="Hug L.A."/>
            <person name="Sharon I."/>
            <person name="Castelle C.J."/>
            <person name="Probst A.J."/>
            <person name="Thomas B.C."/>
            <person name="Singh A."/>
            <person name="Wilkins M.J."/>
            <person name="Karaoz U."/>
            <person name="Brodie E.L."/>
            <person name="Williams K.H."/>
            <person name="Hubbard S.S."/>
            <person name="Banfield J.F."/>
        </authorList>
    </citation>
    <scope>NUCLEOTIDE SEQUENCE [LARGE SCALE GENOMIC DNA]</scope>
</reference>
<dbReference type="Pfam" id="PF01551">
    <property type="entry name" value="Peptidase_M23"/>
    <property type="match status" value="1"/>
</dbReference>
<proteinExistence type="predicted"/>